<organism evidence="17 18">
    <name type="scientific">Hymenochirus boettgeri</name>
    <name type="common">Congo dwarf clawed frog</name>
    <dbReference type="NCBI Taxonomy" id="247094"/>
    <lineage>
        <taxon>Eukaryota</taxon>
        <taxon>Metazoa</taxon>
        <taxon>Chordata</taxon>
        <taxon>Craniata</taxon>
        <taxon>Vertebrata</taxon>
        <taxon>Euteleostomi</taxon>
        <taxon>Amphibia</taxon>
        <taxon>Batrachia</taxon>
        <taxon>Anura</taxon>
        <taxon>Pipoidea</taxon>
        <taxon>Pipidae</taxon>
        <taxon>Pipinae</taxon>
        <taxon>Hymenochirus</taxon>
    </lineage>
</organism>
<evidence type="ECO:0000313" key="18">
    <source>
        <dbReference type="Proteomes" id="UP000812440"/>
    </source>
</evidence>
<keyword evidence="11" id="KW-0653">Protein transport</keyword>
<dbReference type="GO" id="GO:0043204">
    <property type="term" value="C:perikaryon"/>
    <property type="evidence" value="ECO:0007669"/>
    <property type="project" value="UniProtKB-SubCell"/>
</dbReference>
<keyword evidence="14" id="KW-0505">Motor protein</keyword>
<dbReference type="InterPro" id="IPR001609">
    <property type="entry name" value="Myosin_head_motor_dom-like"/>
</dbReference>
<keyword evidence="7" id="KW-0677">Repeat</keyword>
<dbReference type="EMBL" id="JAACNH010000003">
    <property type="protein sequence ID" value="KAG8446969.1"/>
    <property type="molecule type" value="Genomic_DNA"/>
</dbReference>
<evidence type="ECO:0000256" key="2">
    <source>
        <dbReference type="ARBA" id="ARBA00004412"/>
    </source>
</evidence>
<dbReference type="GO" id="GO:0005769">
    <property type="term" value="C:early endosome"/>
    <property type="evidence" value="ECO:0007669"/>
    <property type="project" value="UniProtKB-SubCell"/>
</dbReference>
<evidence type="ECO:0000313" key="17">
    <source>
        <dbReference type="EMBL" id="KAG8446969.1"/>
    </source>
</evidence>
<dbReference type="GO" id="GO:0030048">
    <property type="term" value="P:actin filament-based movement"/>
    <property type="evidence" value="ECO:0007669"/>
    <property type="project" value="TreeGrafter"/>
</dbReference>
<evidence type="ECO:0000256" key="13">
    <source>
        <dbReference type="ARBA" id="ARBA00039641"/>
    </source>
</evidence>
<keyword evidence="9" id="KW-0967">Endosome</keyword>
<keyword evidence="5" id="KW-0813">Transport</keyword>
<evidence type="ECO:0000256" key="6">
    <source>
        <dbReference type="ARBA" id="ARBA00022490"/>
    </source>
</evidence>
<reference evidence="17" key="1">
    <citation type="thesis" date="2020" institute="ProQuest LLC" country="789 East Eisenhower Parkway, Ann Arbor, MI, USA">
        <title>Comparative Genomics and Chromosome Evolution.</title>
        <authorList>
            <person name="Mudd A.B."/>
        </authorList>
    </citation>
    <scope>NUCLEOTIDE SEQUENCE</scope>
    <source>
        <strain evidence="17">Female2</strain>
        <tissue evidence="17">Blood</tissue>
    </source>
</reference>
<proteinExistence type="inferred from homology"/>
<feature type="non-terminal residue" evidence="17">
    <location>
        <position position="287"/>
    </location>
</feature>
<dbReference type="PANTHER" id="PTHR13140">
    <property type="entry name" value="MYOSIN"/>
    <property type="match status" value="1"/>
</dbReference>
<feature type="domain" description="Myosin motor" evidence="15">
    <location>
        <begin position="1"/>
        <end position="71"/>
    </location>
</feature>
<dbReference type="GO" id="GO:0016459">
    <property type="term" value="C:myosin complex"/>
    <property type="evidence" value="ECO:0007669"/>
    <property type="project" value="UniProtKB-KW"/>
</dbReference>
<dbReference type="GO" id="GO:0005524">
    <property type="term" value="F:ATP binding"/>
    <property type="evidence" value="ECO:0007669"/>
    <property type="project" value="UniProtKB-KW"/>
</dbReference>
<evidence type="ECO:0000256" key="10">
    <source>
        <dbReference type="ARBA" id="ARBA00022840"/>
    </source>
</evidence>
<dbReference type="PANTHER" id="PTHR13140:SF417">
    <property type="entry name" value="UNCONVENTIONAL MYOSIN-ID"/>
    <property type="match status" value="1"/>
</dbReference>
<dbReference type="OrthoDB" id="6108017at2759"/>
<dbReference type="PROSITE" id="PS50096">
    <property type="entry name" value="IQ"/>
    <property type="match status" value="1"/>
</dbReference>
<evidence type="ECO:0000256" key="3">
    <source>
        <dbReference type="ARBA" id="ARBA00004484"/>
    </source>
</evidence>
<sequence>MFENYNFQNSLATEYKLISPVTWPNHSLSSDRVAVQRFLEDCKLNHDAAYGKTKVFIRTPRTLFTLEEKRSEMLIRIILFLQKLWRGTLARRKYKRMRAARRILGCYRRYKVKSYLRNVIHRFSGVKNSRDFGKQIKWPKPPKVLRHFQEALQRIFNRWRAFQLIKSLPPSEIPKVKAKVAAFENLKGHRSDMGLQRCWEGSYIESKKESAQNSGFFVSRSDELQRKDKFMKALFSCHVRKVNRFNKVEDRAIFITDRHLYKMDPGKQYKVMTSTPLYNVSNRDAGH</sequence>
<evidence type="ECO:0000259" key="16">
    <source>
        <dbReference type="PROSITE" id="PS51757"/>
    </source>
</evidence>
<dbReference type="GO" id="GO:0005886">
    <property type="term" value="C:plasma membrane"/>
    <property type="evidence" value="ECO:0007669"/>
    <property type="project" value="TreeGrafter"/>
</dbReference>
<dbReference type="InterPro" id="IPR010926">
    <property type="entry name" value="Myosin_TH1"/>
</dbReference>
<dbReference type="Proteomes" id="UP000812440">
    <property type="component" value="Chromosome 8_10"/>
</dbReference>
<keyword evidence="14" id="KW-0518">Myosin</keyword>
<comment type="similarity">
    <text evidence="14">Belongs to the TRAFAC class myosin-kinesin ATPase superfamily. Myosin family.</text>
</comment>
<evidence type="ECO:0000256" key="7">
    <source>
        <dbReference type="ARBA" id="ARBA00022737"/>
    </source>
</evidence>
<evidence type="ECO:0000259" key="15">
    <source>
        <dbReference type="PROSITE" id="PS51456"/>
    </source>
</evidence>
<dbReference type="InterPro" id="IPR027417">
    <property type="entry name" value="P-loop_NTPase"/>
</dbReference>
<evidence type="ECO:0000256" key="12">
    <source>
        <dbReference type="ARBA" id="ARBA00023203"/>
    </source>
</evidence>
<evidence type="ECO:0000256" key="9">
    <source>
        <dbReference type="ARBA" id="ARBA00022753"/>
    </source>
</evidence>
<evidence type="ECO:0000256" key="11">
    <source>
        <dbReference type="ARBA" id="ARBA00022927"/>
    </source>
</evidence>
<gene>
    <name evidence="17" type="ORF">GDO86_014421</name>
</gene>
<dbReference type="GO" id="GO:0015031">
    <property type="term" value="P:protein transport"/>
    <property type="evidence" value="ECO:0007669"/>
    <property type="project" value="UniProtKB-KW"/>
</dbReference>
<evidence type="ECO:0000256" key="5">
    <source>
        <dbReference type="ARBA" id="ARBA00022448"/>
    </source>
</evidence>
<dbReference type="Pfam" id="PF06017">
    <property type="entry name" value="Myosin_TH1"/>
    <property type="match status" value="1"/>
</dbReference>
<dbReference type="GO" id="GO:0005938">
    <property type="term" value="C:cell cortex"/>
    <property type="evidence" value="ECO:0007669"/>
    <property type="project" value="UniProtKB-SubCell"/>
</dbReference>
<evidence type="ECO:0000256" key="8">
    <source>
        <dbReference type="ARBA" id="ARBA00022741"/>
    </source>
</evidence>
<keyword evidence="18" id="KW-1185">Reference proteome</keyword>
<keyword evidence="6" id="KW-0963">Cytoplasm</keyword>
<comment type="caution">
    <text evidence="14">Lacks conserved residue(s) required for the propagation of feature annotation.</text>
</comment>
<dbReference type="SUPFAM" id="SSF52540">
    <property type="entry name" value="P-loop containing nucleoside triphosphate hydrolases"/>
    <property type="match status" value="1"/>
</dbReference>
<dbReference type="GO" id="GO:0000146">
    <property type="term" value="F:microfilament motor activity"/>
    <property type="evidence" value="ECO:0007669"/>
    <property type="project" value="TreeGrafter"/>
</dbReference>
<dbReference type="Gene3D" id="1.20.5.4820">
    <property type="match status" value="1"/>
</dbReference>
<comment type="caution">
    <text evidence="17">The sequence shown here is derived from an EMBL/GenBank/DDBJ whole genome shotgun (WGS) entry which is preliminary data.</text>
</comment>
<evidence type="ECO:0000256" key="14">
    <source>
        <dbReference type="PROSITE-ProRule" id="PRU00782"/>
    </source>
</evidence>
<dbReference type="GO" id="GO:0051015">
    <property type="term" value="F:actin filament binding"/>
    <property type="evidence" value="ECO:0007669"/>
    <property type="project" value="TreeGrafter"/>
</dbReference>
<dbReference type="GO" id="GO:0007015">
    <property type="term" value="P:actin filament organization"/>
    <property type="evidence" value="ECO:0007669"/>
    <property type="project" value="TreeGrafter"/>
</dbReference>
<protein>
    <recommendedName>
        <fullName evidence="13">Unconventional myosin-Id</fullName>
    </recommendedName>
</protein>
<keyword evidence="8" id="KW-0547">Nucleotide-binding</keyword>
<dbReference type="AlphaFoldDB" id="A0A8T2JP35"/>
<dbReference type="SMART" id="SM00015">
    <property type="entry name" value="IQ"/>
    <property type="match status" value="1"/>
</dbReference>
<dbReference type="GO" id="GO:0005902">
    <property type="term" value="C:microvillus"/>
    <property type="evidence" value="ECO:0007669"/>
    <property type="project" value="TreeGrafter"/>
</dbReference>
<dbReference type="InterPro" id="IPR000048">
    <property type="entry name" value="IQ_motif_EF-hand-BS"/>
</dbReference>
<keyword evidence="12 14" id="KW-0009">Actin-binding</keyword>
<dbReference type="GO" id="GO:0006897">
    <property type="term" value="P:endocytosis"/>
    <property type="evidence" value="ECO:0007669"/>
    <property type="project" value="TreeGrafter"/>
</dbReference>
<evidence type="ECO:0000256" key="1">
    <source>
        <dbReference type="ARBA" id="ARBA00004279"/>
    </source>
</evidence>
<accession>A0A8T2JP35</accession>
<evidence type="ECO:0000256" key="4">
    <source>
        <dbReference type="ARBA" id="ARBA00004544"/>
    </source>
</evidence>
<feature type="domain" description="TH1" evidence="16">
    <location>
        <begin position="188"/>
        <end position="287"/>
    </location>
</feature>
<dbReference type="GO" id="GO:0030425">
    <property type="term" value="C:dendrite"/>
    <property type="evidence" value="ECO:0007669"/>
    <property type="project" value="UniProtKB-SubCell"/>
</dbReference>
<dbReference type="PROSITE" id="PS51757">
    <property type="entry name" value="TH1"/>
    <property type="match status" value="1"/>
</dbReference>
<name>A0A8T2JP35_9PIPI</name>
<dbReference type="PROSITE" id="PS51456">
    <property type="entry name" value="MYOSIN_MOTOR"/>
    <property type="match status" value="1"/>
</dbReference>
<comment type="subcellular location">
    <subcellularLocation>
        <location evidence="1">Cell projection</location>
        <location evidence="1">Dendrite</location>
    </subcellularLocation>
    <subcellularLocation>
        <location evidence="4">Cytoplasm</location>
        <location evidence="4">Cell cortex</location>
    </subcellularLocation>
    <subcellularLocation>
        <location evidence="2">Early endosome</location>
    </subcellularLocation>
    <subcellularLocation>
        <location evidence="3">Perikaryon</location>
    </subcellularLocation>
</comment>
<keyword evidence="10" id="KW-0067">ATP-binding</keyword>